<evidence type="ECO:0000313" key="12">
    <source>
        <dbReference type="EMBL" id="KAI9551611.1"/>
    </source>
</evidence>
<keyword evidence="6" id="KW-0256">Endoplasmic reticulum</keyword>
<keyword evidence="7" id="KW-1133">Transmembrane helix</keyword>
<feature type="compositionally biased region" description="Low complexity" evidence="11">
    <location>
        <begin position="16"/>
        <end position="31"/>
    </location>
</feature>
<keyword evidence="4" id="KW-0812">Transmembrane</keyword>
<comment type="caution">
    <text evidence="12">The sequence shown here is derived from an EMBL/GenBank/DDBJ whole genome shotgun (WGS) entry which is preliminary data.</text>
</comment>
<feature type="region of interest" description="Disordered" evidence="11">
    <location>
        <begin position="1"/>
        <end position="43"/>
    </location>
</feature>
<dbReference type="InterPro" id="IPR019308">
    <property type="entry name" value="TMEM214"/>
</dbReference>
<comment type="function">
    <text evidence="10">Critical mediator, in cooperation with CASP4, of endoplasmic reticulum-stress induced apoptosis. Required or the activation of CASP4 following endoplasmic reticulum stress.</text>
</comment>
<evidence type="ECO:0000256" key="7">
    <source>
        <dbReference type="ARBA" id="ARBA00022989"/>
    </source>
</evidence>
<dbReference type="GO" id="GO:0005789">
    <property type="term" value="C:endoplasmic reticulum membrane"/>
    <property type="evidence" value="ECO:0007669"/>
    <property type="project" value="UniProtKB-SubCell"/>
</dbReference>
<feature type="region of interest" description="Disordered" evidence="11">
    <location>
        <begin position="71"/>
        <end position="103"/>
    </location>
</feature>
<evidence type="ECO:0008006" key="14">
    <source>
        <dbReference type="Google" id="ProtNLM"/>
    </source>
</evidence>
<keyword evidence="9" id="KW-0325">Glycoprotein</keyword>
<dbReference type="PANTHER" id="PTHR13448:SF0">
    <property type="entry name" value="TRANSMEMBRANE PROTEIN 214"/>
    <property type="match status" value="1"/>
</dbReference>
<proteinExistence type="inferred from homology"/>
<evidence type="ECO:0000256" key="3">
    <source>
        <dbReference type="ARBA" id="ARBA00011720"/>
    </source>
</evidence>
<name>A0AAD5PL57_9CRUS</name>
<comment type="similarity">
    <text evidence="2">Belongs to the TMEM214 family.</text>
</comment>
<keyword evidence="5" id="KW-0053">Apoptosis</keyword>
<dbReference type="GO" id="GO:0006915">
    <property type="term" value="P:apoptotic process"/>
    <property type="evidence" value="ECO:0007669"/>
    <property type="project" value="UniProtKB-KW"/>
</dbReference>
<sequence length="701" mass="78114">MYDDEYKNPGQWEVVGGKTSSKPKGKTASSKMNGAGGKSGAAPKPIIKVDELVTPLDTKYALLDPQLRAKAKQDALGIPDKPASKSKPKPASSTVNKDVVKKKPSKEVVKEKVPKLLPEALKQINTAELSTAMSTVKARFSSSRLLWLKELASYLNNHTSAELDPVFSGKPRDYPSNILSSELKTLITSTIQSCDDEALSAFFDQSLITMPSEMNRGVSVSGTKIVLQLLSFHRPTVVLAHLARANEILAANESNRAVTLSILWILSQSSFKDSRVGIQVWMETMLPLISMKNYCAYVAQNAEYLASKTSSMKSLANSLTVADYFKLVEQVQQGTVPTSARKEVANLVQSLSQPMISAHAAKMFMQYLRKLVSDPSGRADMCKKMVSCLRADAHSYESWRKEYRSNLLSSSCFLQWVADNEQTFARESQDFQATLSHFQTINSTYSPTGKPPQGLNGCIQLCEYLMGSKKNKKKPTRSGSKLKYLNYVMLIALAYLVYYDTRVYGDGKFVNSRLGKAAERSGITAKVSELHQLAQPYLAEAEDRFVLLRDVVYRKAGEIHQRAEPYLAQVGDGMVQLKNAVYRKGEELYPGIWSAADEKYQALVLVTKEKAALGYEMAVEYTQLGMEAGAKYWEKFQDWSAVYRQQLAEQTEKVIELTGGYVQCARKTIAEFMEKEQVQHALKYSYDMYHKALHAVGLCSH</sequence>
<comment type="subcellular location">
    <subcellularLocation>
        <location evidence="1">Endoplasmic reticulum membrane</location>
        <topology evidence="1">Multi-pass membrane protein</topology>
    </subcellularLocation>
</comment>
<evidence type="ECO:0000256" key="6">
    <source>
        <dbReference type="ARBA" id="ARBA00022824"/>
    </source>
</evidence>
<dbReference type="AlphaFoldDB" id="A0AAD5PL57"/>
<evidence type="ECO:0000256" key="9">
    <source>
        <dbReference type="ARBA" id="ARBA00023180"/>
    </source>
</evidence>
<dbReference type="Pfam" id="PF10151">
    <property type="entry name" value="TMEM214"/>
    <property type="match status" value="1"/>
</dbReference>
<evidence type="ECO:0000256" key="2">
    <source>
        <dbReference type="ARBA" id="ARBA00007984"/>
    </source>
</evidence>
<reference evidence="12 13" key="1">
    <citation type="submission" date="2022-05" db="EMBL/GenBank/DDBJ databases">
        <title>A multi-omics perspective on studying reproductive biology in Daphnia sinensis.</title>
        <authorList>
            <person name="Jia J."/>
        </authorList>
    </citation>
    <scope>NUCLEOTIDE SEQUENCE [LARGE SCALE GENOMIC DNA]</scope>
    <source>
        <strain evidence="12 13">WSL</strain>
    </source>
</reference>
<organism evidence="12 13">
    <name type="scientific">Daphnia sinensis</name>
    <dbReference type="NCBI Taxonomy" id="1820382"/>
    <lineage>
        <taxon>Eukaryota</taxon>
        <taxon>Metazoa</taxon>
        <taxon>Ecdysozoa</taxon>
        <taxon>Arthropoda</taxon>
        <taxon>Crustacea</taxon>
        <taxon>Branchiopoda</taxon>
        <taxon>Diplostraca</taxon>
        <taxon>Cladocera</taxon>
        <taxon>Anomopoda</taxon>
        <taxon>Daphniidae</taxon>
        <taxon>Daphnia</taxon>
        <taxon>Daphnia similis group</taxon>
    </lineage>
</organism>
<protein>
    <recommendedName>
        <fullName evidence="14">Transmembrane protein 214</fullName>
    </recommendedName>
</protein>
<keyword evidence="8" id="KW-0472">Membrane</keyword>
<dbReference type="Proteomes" id="UP000820818">
    <property type="component" value="Linkage Group LG10"/>
</dbReference>
<accession>A0AAD5PL57</accession>
<evidence type="ECO:0000256" key="5">
    <source>
        <dbReference type="ARBA" id="ARBA00022703"/>
    </source>
</evidence>
<evidence type="ECO:0000313" key="13">
    <source>
        <dbReference type="Proteomes" id="UP000820818"/>
    </source>
</evidence>
<evidence type="ECO:0000256" key="11">
    <source>
        <dbReference type="SAM" id="MobiDB-lite"/>
    </source>
</evidence>
<comment type="subunit">
    <text evidence="3">Constitutively interacts with CASP4; required for the localization of procaspase 4 to the ER.</text>
</comment>
<dbReference type="GO" id="GO:0005794">
    <property type="term" value="C:Golgi apparatus"/>
    <property type="evidence" value="ECO:0007669"/>
    <property type="project" value="TreeGrafter"/>
</dbReference>
<evidence type="ECO:0000256" key="4">
    <source>
        <dbReference type="ARBA" id="ARBA00022692"/>
    </source>
</evidence>
<gene>
    <name evidence="12" type="ORF">GHT06_021944</name>
</gene>
<evidence type="ECO:0000256" key="1">
    <source>
        <dbReference type="ARBA" id="ARBA00004477"/>
    </source>
</evidence>
<keyword evidence="13" id="KW-1185">Reference proteome</keyword>
<evidence type="ECO:0000256" key="8">
    <source>
        <dbReference type="ARBA" id="ARBA00023136"/>
    </source>
</evidence>
<evidence type="ECO:0000256" key="10">
    <source>
        <dbReference type="ARBA" id="ARBA00024938"/>
    </source>
</evidence>
<dbReference type="PANTHER" id="PTHR13448">
    <property type="entry name" value="TRANSMEMBRANE PROTEIN 214"/>
    <property type="match status" value="1"/>
</dbReference>
<dbReference type="EMBL" id="WJBH02000010">
    <property type="protein sequence ID" value="KAI9551611.1"/>
    <property type="molecule type" value="Genomic_DNA"/>
</dbReference>